<accession>A0A1Y1RU96</accession>
<dbReference type="RefSeq" id="WP_083052566.1">
    <property type="nucleotide sequence ID" value="NZ_CAXXQO010000002.1"/>
</dbReference>
<dbReference type="Proteomes" id="UP000192343">
    <property type="component" value="Unassembled WGS sequence"/>
</dbReference>
<protein>
    <submittedName>
        <fullName evidence="2">Uncharacterized protein</fullName>
    </submittedName>
</protein>
<dbReference type="OrthoDB" id="308128at2"/>
<dbReference type="AlphaFoldDB" id="A0A1Y1RU96"/>
<sequence length="134" mass="15121">MDQENRNKNASQKSGGRSRSSQRGKRRGGRGGSNKRYYSECPICGKGVRDLLTAVAWGDERKPSHFDCVLKAIADQEDVQGKEKVVYLGAGSFGIVKFRSGTGSSPRFTVRKRVQLEEKEEKLDWRKKVSRDIR</sequence>
<dbReference type="EMBL" id="MWQY01000023">
    <property type="protein sequence ID" value="ORC31874.1"/>
    <property type="molecule type" value="Genomic_DNA"/>
</dbReference>
<comment type="caution">
    <text evidence="2">The sequence shown here is derived from an EMBL/GenBank/DDBJ whole genome shotgun (WGS) entry which is preliminary data.</text>
</comment>
<feature type="compositionally biased region" description="Basic residues" evidence="1">
    <location>
        <begin position="20"/>
        <end position="29"/>
    </location>
</feature>
<organism evidence="2 3">
    <name type="scientific">Marispirochaeta aestuarii</name>
    <dbReference type="NCBI Taxonomy" id="1963862"/>
    <lineage>
        <taxon>Bacteria</taxon>
        <taxon>Pseudomonadati</taxon>
        <taxon>Spirochaetota</taxon>
        <taxon>Spirochaetia</taxon>
        <taxon>Spirochaetales</taxon>
        <taxon>Spirochaetaceae</taxon>
        <taxon>Marispirochaeta</taxon>
    </lineage>
</organism>
<gene>
    <name evidence="2" type="ORF">B4O97_16560</name>
</gene>
<reference evidence="2 3" key="1">
    <citation type="submission" date="2017-03" db="EMBL/GenBank/DDBJ databases">
        <title>Draft Genome sequence of Marispirochaeta sp. strain JC444.</title>
        <authorList>
            <person name="Shivani Y."/>
            <person name="Subhash Y."/>
            <person name="Sasikala C."/>
            <person name="Ramana C."/>
        </authorList>
    </citation>
    <scope>NUCLEOTIDE SEQUENCE [LARGE SCALE GENOMIC DNA]</scope>
    <source>
        <strain evidence="2 3">JC444</strain>
    </source>
</reference>
<evidence type="ECO:0000313" key="2">
    <source>
        <dbReference type="EMBL" id="ORC31874.1"/>
    </source>
</evidence>
<evidence type="ECO:0000313" key="3">
    <source>
        <dbReference type="Proteomes" id="UP000192343"/>
    </source>
</evidence>
<keyword evidence="3" id="KW-1185">Reference proteome</keyword>
<name>A0A1Y1RU96_9SPIO</name>
<evidence type="ECO:0000256" key="1">
    <source>
        <dbReference type="SAM" id="MobiDB-lite"/>
    </source>
</evidence>
<dbReference type="STRING" id="1963862.B4O97_16560"/>
<proteinExistence type="predicted"/>
<feature type="region of interest" description="Disordered" evidence="1">
    <location>
        <begin position="1"/>
        <end position="37"/>
    </location>
</feature>